<evidence type="ECO:0000256" key="1">
    <source>
        <dbReference type="ARBA" id="ARBA00022676"/>
    </source>
</evidence>
<evidence type="ECO:0000313" key="5">
    <source>
        <dbReference type="EMBL" id="MWB79357.1"/>
    </source>
</evidence>
<comment type="caution">
    <text evidence="5">The sequence shown here is derived from an EMBL/GenBank/DDBJ whole genome shotgun (WGS) entry which is preliminary data.</text>
</comment>
<dbReference type="Gene3D" id="3.40.50.150">
    <property type="entry name" value="Vaccinia Virus protein VP39"/>
    <property type="match status" value="1"/>
</dbReference>
<keyword evidence="1" id="KW-0328">Glycosyltransferase</keyword>
<keyword evidence="2 5" id="KW-0808">Transferase</keyword>
<dbReference type="InterPro" id="IPR001296">
    <property type="entry name" value="Glyco_trans_1"/>
</dbReference>
<name>A0A844W656_9RHOB</name>
<evidence type="ECO:0000259" key="4">
    <source>
        <dbReference type="Pfam" id="PF00534"/>
    </source>
</evidence>
<dbReference type="InterPro" id="IPR029063">
    <property type="entry name" value="SAM-dependent_MTases_sf"/>
</dbReference>
<keyword evidence="6" id="KW-1185">Reference proteome</keyword>
<dbReference type="CDD" id="cd03801">
    <property type="entry name" value="GT4_PimA-like"/>
    <property type="match status" value="1"/>
</dbReference>
<dbReference type="PANTHER" id="PTHR12526">
    <property type="entry name" value="GLYCOSYLTRANSFERASE"/>
    <property type="match status" value="1"/>
</dbReference>
<gene>
    <name evidence="5" type="ORF">GLS40_15060</name>
</gene>
<dbReference type="RefSeq" id="WP_160383571.1">
    <property type="nucleotide sequence ID" value="NZ_WNXQ01000010.1"/>
</dbReference>
<dbReference type="GO" id="GO:0016757">
    <property type="term" value="F:glycosyltransferase activity"/>
    <property type="evidence" value="ECO:0007669"/>
    <property type="project" value="UniProtKB-KW"/>
</dbReference>
<protein>
    <submittedName>
        <fullName evidence="5">Glycosyltransferase</fullName>
    </submittedName>
</protein>
<sequence length="1171" mass="128939">MADRNIDYDFLTPPLYNAMSSWVEHVPFAMWLIRRARPRVFVELGSHYGMSYFAFCQTVAARDLGTRCYAVDTWAGDEHAGFYSDEVYQQVKAHNEAHYSEFSSLMRMRFDEALDHVPDRSVDLLHIDGRHYYEDVKEDFETWERKLSDRAIVLFHDTTVRERGFGVWKLWEELAGRYPSFNFLHGHGLGVIAHGKTIPAEMAPFFDMARDPEAVRDLRWIFRQTGKLLGDRNTAQDSVKDTKVLVADLRQHVANIEGGIGAIHNLFTGDETTDVGERLQAILQGAQELTGLNGGNRIEPGQLRARIAAHSEEVARLEAQIAEQKQALAGAEARAVAAEANARASVETERQIAVLAAELAHARRKAFKTLGDYLKFKMLRKLAKFSPPIPSRTAARFARSASKRNPMRSVTEYARADAPALAHAGSAVEGPAIRPTVTGDPARETVVVVSHDATRTGAPVLAFNLARELEKDFNVVCLLMGPGELHDEFEAHSIATYEIDRRFMTDAQIGEAVNRICDFHKPAFVIANSVESRRCLPPFKGRGVPTVSLLHEFAANIRPVTAFPEVFATADQVVFSTRITLENALEQHAMERTQSVHILPQGKCMIPGSMKNPGASETERDWLRGLLRPGGKDDDSFLVIGGGALEWRKGLDLFVETANQVINAPGGGKYRFVWIGNGYDPENDTQHSVHIADQIRRSGLGSQMKVIRATSEIELAYELADLFLLSSRLDPLPNVTIDALCVGTPVVCIDRTTGIADFLAGAGLGEACVADYMNPASMAARVRALAEDAELHAEVSARGKAAALERFDFPGYVRKLVAIARSSVDTEKQVAKDIDYLLASGAFRKDFNVPADRRVPSDRDAIADYVKSNRAGGYPRKPAPGFHPILYAAHETFADGPDPFVRYLEAGRPAGPWASQVIEGAPGAAPRPPAELKVGLHIHAFYPDLLAKMIDRLEGNASRPDLLLSAPASQLDAVRAASAAYSGKVVQVQSVPNRGRDLAPMLTLFGAQLVADYDVIGHLHTKKSPHVTERKFVDSWSNFLFENLLGGDKGGAMLDRILSRMAEDPGIGLVYPDDPHIISWNQNRPQAERIARMMDLPALPDQFNFPIGSMLWARSAVLKPFVDLNLDWSDYPSEPIPIDGTVLHAIERLFGVVPGMKGLSTAVTNVPGVTR</sequence>
<organism evidence="5 6">
    <name type="scientific">Pseudooceanicola pacificus</name>
    <dbReference type="NCBI Taxonomy" id="2676438"/>
    <lineage>
        <taxon>Bacteria</taxon>
        <taxon>Pseudomonadati</taxon>
        <taxon>Pseudomonadota</taxon>
        <taxon>Alphaproteobacteria</taxon>
        <taxon>Rhodobacterales</taxon>
        <taxon>Paracoccaceae</taxon>
        <taxon>Pseudooceanicola</taxon>
    </lineage>
</organism>
<proteinExistence type="predicted"/>
<dbReference type="PANTHER" id="PTHR12526:SF629">
    <property type="entry name" value="TEICHURONIC ACID BIOSYNTHESIS GLYCOSYLTRANSFERASE TUAH-RELATED"/>
    <property type="match status" value="1"/>
</dbReference>
<dbReference type="AlphaFoldDB" id="A0A844W656"/>
<feature type="coiled-coil region" evidence="3">
    <location>
        <begin position="307"/>
        <end position="365"/>
    </location>
</feature>
<dbReference type="Pfam" id="PF13578">
    <property type="entry name" value="Methyltransf_24"/>
    <property type="match status" value="1"/>
</dbReference>
<accession>A0A844W656</accession>
<dbReference type="EMBL" id="WNXQ01000010">
    <property type="protein sequence ID" value="MWB79357.1"/>
    <property type="molecule type" value="Genomic_DNA"/>
</dbReference>
<feature type="domain" description="Glycosyl transferase family 1" evidence="4">
    <location>
        <begin position="630"/>
        <end position="800"/>
    </location>
</feature>
<keyword evidence="3" id="KW-0175">Coiled coil</keyword>
<dbReference type="Proteomes" id="UP000443843">
    <property type="component" value="Unassembled WGS sequence"/>
</dbReference>
<evidence type="ECO:0000256" key="2">
    <source>
        <dbReference type="ARBA" id="ARBA00022679"/>
    </source>
</evidence>
<dbReference type="Pfam" id="PF05045">
    <property type="entry name" value="RgpF"/>
    <property type="match status" value="1"/>
</dbReference>
<dbReference type="SUPFAM" id="SSF53756">
    <property type="entry name" value="UDP-Glycosyltransferase/glycogen phosphorylase"/>
    <property type="match status" value="1"/>
</dbReference>
<dbReference type="Pfam" id="PF00534">
    <property type="entry name" value="Glycos_transf_1"/>
    <property type="match status" value="1"/>
</dbReference>
<reference evidence="5 6" key="1">
    <citation type="submission" date="2019-11" db="EMBL/GenBank/DDBJ databases">
        <title>Pseudooceanicola pacifica sp. nov., isolated from deep-sea sediment of the Pacific Ocean.</title>
        <authorList>
            <person name="Lyu L."/>
        </authorList>
    </citation>
    <scope>NUCLEOTIDE SEQUENCE [LARGE SCALE GENOMIC DNA]</scope>
    <source>
        <strain evidence="5 6">216_PA32_1</strain>
    </source>
</reference>
<dbReference type="InterPro" id="IPR007739">
    <property type="entry name" value="RgpF"/>
</dbReference>
<dbReference type="Gene3D" id="3.40.50.2000">
    <property type="entry name" value="Glycogen Phosphorylase B"/>
    <property type="match status" value="1"/>
</dbReference>
<evidence type="ECO:0000313" key="6">
    <source>
        <dbReference type="Proteomes" id="UP000443843"/>
    </source>
</evidence>
<dbReference type="SUPFAM" id="SSF53335">
    <property type="entry name" value="S-adenosyl-L-methionine-dependent methyltransferases"/>
    <property type="match status" value="1"/>
</dbReference>
<evidence type="ECO:0000256" key="3">
    <source>
        <dbReference type="SAM" id="Coils"/>
    </source>
</evidence>